<dbReference type="PROSITE" id="PS51186">
    <property type="entry name" value="GNAT"/>
    <property type="match status" value="1"/>
</dbReference>
<comment type="caution">
    <text evidence="2">The sequence shown here is derived from an EMBL/GenBank/DDBJ whole genome shotgun (WGS) entry which is preliminary data.</text>
</comment>
<dbReference type="PATRIC" id="fig|1227456.3.peg.2563"/>
<keyword evidence="2" id="KW-0808">Transferase</keyword>
<accession>M0N0B4</accession>
<keyword evidence="3" id="KW-1185">Reference proteome</keyword>
<dbReference type="PANTHER" id="PTHR43441">
    <property type="entry name" value="RIBOSOMAL-PROTEIN-SERINE ACETYLTRANSFERASE"/>
    <property type="match status" value="1"/>
</dbReference>
<gene>
    <name evidence="2" type="ORF">C450_12665</name>
</gene>
<dbReference type="STRING" id="1227456.C450_12665"/>
<evidence type="ECO:0000313" key="2">
    <source>
        <dbReference type="EMBL" id="EMA50988.1"/>
    </source>
</evidence>
<dbReference type="Pfam" id="PF13302">
    <property type="entry name" value="Acetyltransf_3"/>
    <property type="match status" value="1"/>
</dbReference>
<dbReference type="InterPro" id="IPR000182">
    <property type="entry name" value="GNAT_dom"/>
</dbReference>
<dbReference type="Proteomes" id="UP000011625">
    <property type="component" value="Unassembled WGS sequence"/>
</dbReference>
<dbReference type="InterPro" id="IPR051908">
    <property type="entry name" value="Ribosomal_N-acetyltransferase"/>
</dbReference>
<protein>
    <submittedName>
        <fullName evidence="2">GCN5-related N-acetyltransferase</fullName>
    </submittedName>
</protein>
<dbReference type="InterPro" id="IPR016181">
    <property type="entry name" value="Acyl_CoA_acyltransferase"/>
</dbReference>
<feature type="domain" description="N-acetyltransferase" evidence="1">
    <location>
        <begin position="12"/>
        <end position="190"/>
    </location>
</feature>
<sequence length="200" mass="22958">MFPERIETDRLVLERLCHENVDLQAFYRICSDADGSAEMDEVTQYMPWEPHTTINESKEFIDGAEKRWNEDESADYAIRPADGEDGAGEFAGVGSLHPDWDRRTGGLGTWLRKRFWGRGYSGERAAALMELAFERLDLEVVAVTHHADNEKSKRAIEKYIEAHGGRCDGRLRNWVPYGDEVADEYRYTITQSEYREATGD</sequence>
<dbReference type="PANTHER" id="PTHR43441:SF11">
    <property type="entry name" value="RIBOSOMAL-PROTEIN-SERINE ACETYLTRANSFERASE"/>
    <property type="match status" value="1"/>
</dbReference>
<dbReference type="Gene3D" id="3.40.630.30">
    <property type="match status" value="1"/>
</dbReference>
<proteinExistence type="predicted"/>
<dbReference type="GO" id="GO:0008999">
    <property type="term" value="F:protein-N-terminal-alanine acetyltransferase activity"/>
    <property type="evidence" value="ECO:0007669"/>
    <property type="project" value="TreeGrafter"/>
</dbReference>
<reference evidence="2 3" key="1">
    <citation type="journal article" date="2014" name="PLoS Genet.">
        <title>Phylogenetically driven sequencing of extremely halophilic archaea reveals strategies for static and dynamic osmo-response.</title>
        <authorList>
            <person name="Becker E.A."/>
            <person name="Seitzer P.M."/>
            <person name="Tritt A."/>
            <person name="Larsen D."/>
            <person name="Krusor M."/>
            <person name="Yao A.I."/>
            <person name="Wu D."/>
            <person name="Madern D."/>
            <person name="Eisen J.A."/>
            <person name="Darling A.E."/>
            <person name="Facciotti M.T."/>
        </authorList>
    </citation>
    <scope>NUCLEOTIDE SEQUENCE [LARGE SCALE GENOMIC DNA]</scope>
    <source>
        <strain evidence="2 3">DSM 8989</strain>
    </source>
</reference>
<evidence type="ECO:0000259" key="1">
    <source>
        <dbReference type="PROSITE" id="PS51186"/>
    </source>
</evidence>
<name>M0N0B4_9EURY</name>
<organism evidence="2 3">
    <name type="scientific">Halococcus salifodinae DSM 8989</name>
    <dbReference type="NCBI Taxonomy" id="1227456"/>
    <lineage>
        <taxon>Archaea</taxon>
        <taxon>Methanobacteriati</taxon>
        <taxon>Methanobacteriota</taxon>
        <taxon>Stenosarchaea group</taxon>
        <taxon>Halobacteria</taxon>
        <taxon>Halobacteriales</taxon>
        <taxon>Halococcaceae</taxon>
        <taxon>Halococcus</taxon>
    </lineage>
</organism>
<dbReference type="SUPFAM" id="SSF55729">
    <property type="entry name" value="Acyl-CoA N-acyltransferases (Nat)"/>
    <property type="match status" value="1"/>
</dbReference>
<dbReference type="EMBL" id="AOME01000069">
    <property type="protein sequence ID" value="EMA50988.1"/>
    <property type="molecule type" value="Genomic_DNA"/>
</dbReference>
<dbReference type="GO" id="GO:0005737">
    <property type="term" value="C:cytoplasm"/>
    <property type="evidence" value="ECO:0007669"/>
    <property type="project" value="TreeGrafter"/>
</dbReference>
<dbReference type="GO" id="GO:1990189">
    <property type="term" value="F:protein N-terminal-serine acetyltransferase activity"/>
    <property type="evidence" value="ECO:0007669"/>
    <property type="project" value="TreeGrafter"/>
</dbReference>
<dbReference type="OrthoDB" id="120213at2157"/>
<evidence type="ECO:0000313" key="3">
    <source>
        <dbReference type="Proteomes" id="UP000011625"/>
    </source>
</evidence>
<dbReference type="RefSeq" id="WP_005043805.1">
    <property type="nucleotide sequence ID" value="NZ_AOME01000069.1"/>
</dbReference>
<dbReference type="AlphaFoldDB" id="M0N0B4"/>